<evidence type="ECO:0000313" key="5">
    <source>
        <dbReference type="EMBL" id="KAJ2902308.1"/>
    </source>
</evidence>
<feature type="compositionally biased region" description="Basic and acidic residues" evidence="1">
    <location>
        <begin position="944"/>
        <end position="954"/>
    </location>
</feature>
<feature type="compositionally biased region" description="Basic and acidic residues" evidence="1">
    <location>
        <begin position="1524"/>
        <end position="1533"/>
    </location>
</feature>
<feature type="region of interest" description="Disordered" evidence="1">
    <location>
        <begin position="639"/>
        <end position="971"/>
    </location>
</feature>
<feature type="compositionally biased region" description="Low complexity" evidence="1">
    <location>
        <begin position="933"/>
        <end position="942"/>
    </location>
</feature>
<dbReference type="EMBL" id="JAKWBI020000116">
    <property type="protein sequence ID" value="KAJ2902308.1"/>
    <property type="molecule type" value="Genomic_DNA"/>
</dbReference>
<evidence type="ECO:0000256" key="1">
    <source>
        <dbReference type="SAM" id="MobiDB-lite"/>
    </source>
</evidence>
<feature type="compositionally biased region" description="Basic and acidic residues" evidence="1">
    <location>
        <begin position="318"/>
        <end position="338"/>
    </location>
</feature>
<sequence length="2124" mass="236161">MTTTPQDDPAPAPAEVPDFTPLQTPVTPRKRSATVGAGTQNETPKTPISGPRKEPKPTLLTDFFLGRPSPQRLAAQRSRRREAEIVQEQMRAEMKKEMKEGAVRKVPPPNGVSARVSMWQKRNAEVLAASGGDPEIAPSEPSEIIINVDEGSVTEEDRIRIKFRKPPSKRQKSRLRKETTPSEEEKENNSAETEDGERTGGEDTPKTGKPTPKKRIVSDDHWMKKKRKSKSPPRMTGALRPAASSNSTKKHPSPGPIPIPKDFLKKTAQNTPVLSKIQEWAMKVEPLEERPKLKHHGVRSRHGDETEEAESISVDAETAAHETRSDRTGKTEKSDRRSWTVRSGDSVSGRSSIRVKTTRRADFDHDGIRVRSTRSRHGDDSRSEPGASGTRGKALSQIDKDASPEPAASSTKEPEDGSRVTSQPDHKSETSSKKTLDNDGIRVRPIRGRRGAGYDDGIRIKPSKEVKDSVKRAPSRPAPASRSRECLEKRTPSAKERKSPDDEDNIEFIEEPKSEAAVDSPIVEDGAQRRSSRHMERRRTLRPERRRAEKKPESPKVAELQNDESSFVPPSEAPSVPSTLLPKNLDDIPFGHSAFSELDLPLRGEARHMRRPKAQTQRSGSFKTSVPKVLKKVVEESKKIIHDTVDPQKAPENKPPSIEKWLDTTIDPFVEKSPEGPTHHRTEIQKEWVQESKERRRSSSEIRKKEQETSGTPTRKRSVSEQRRRETSPVRRPSARRTEHSPVRRASVQKDDTTPRASRRVSTRENRQPSPVRRAPTAHEADAPSPSRRQPAEQKRRPEPVLTESELSSDLSKSTESTEWTTSTESADDLTPKKSGSQEVAKSPSSAGLRRSRATRNTISSPLRVPAKKPWKEALKEAFRGESVTKNNLPVRYPSQEKRQYEIPVDDEYSDVTESTDLSRTDLSKPTEPRTSPPSAAHSPHSPRNREAREHLGEPEDDGDPSKRHPPTTGFHQLSTILSEGESQVTASDISSSYLSETTVTHATNSTLTESTTHSAVTDSTITKSTDVTRKKSQQSGLKRRLTKHSDLVSVLSLPEDPNVPPSRSRSIRSARNVNRSSSKLNKTTLRNLLREFREDESLYSRELKTLVDGVVPVLLKHVVQGNGKGGDDLFCNDETGKKAAAMAKSVVGMGVSLEKIRNAHMQAPFMDPRELLMWLDYAHPVYSTYLDVWRLGFQDLIVNLAPIAGIPDDQDSLVNAMPRNEQGDVVNGDGERVDVAHLLKRPVHRIKLMIRLIKGCQTHVGHEVDDLLNKYEALHDKARQRHKEETARITDEEACNTDTSRVRDLRTLGILGDSAIDQTRQVNAKDLFSLELLHSSGQRLTCQVELVFRDSQRVSSDKGDVLIRETGNKRNWLLFAPIPIAFLSARKGSSKSELVVMVRGTYKSYDWYELITLTTACREQIQDWLEILGTDPVPPSADDDQRSVVQAPPASPRGSVDVPLGEKSVILGPRSRRSNPSKPLAETPVSSPKTPSRYHRRQQSAPTPPVLADSNSPDRTPTQESYLRGREVDQKSPTRPRSRGSETTVASESTVLQENESYEDDEDDTPPPPPAHKTLPSQQKKSKIDPPVELAPARLRRHGSSPLKHEYQPSDVSSEEEEWDDEELTSESSLSTEAESETDSSEDELESEDASVVTPAISIRKPQPKPDDSQLGSHLGSELGTELGTELSESSLAPDNSASQAGIPKYAEEKDRPEYLIKTVAIISYWSNRHAQWKDATAEPCSIIVTPGLIEVYPLHSSRPTSKQKPGNDNESRPLIALDLTPLVMIRQSTVIDLEIRSPARSYSKLNKLDASIFRFRAPSSGDCAALYTAVHTSRMNNAKFKALEQEARFRSFGQQPRPRPGSNGDDASSSSRRRSWFGRKNSYRASRAPSTIYSQSQSTSMSSGISANSFLGRLTSAGRMSFDIARSSVDKQHGSPGGSMYTSSDSPRSPSISFAGSSRGRDGLPGMGNLRIRCHLQVTPTKWEDYGNCRLQITRPPPGMKQELRAWHGLEKRIIVTSIPKKKSILTMEGRPGSIRKEQDNDKEPLKVMLDVVLGSGCFSRLGSRGICLNVWEEGRGDGSDLERAPEFGMPGGKVTRWCFQCVNGTEANWIYGLVAQEVMMA</sequence>
<feature type="region of interest" description="Disordered" evidence="1">
    <location>
        <begin position="283"/>
        <end position="580"/>
    </location>
</feature>
<feature type="region of interest" description="Disordered" evidence="1">
    <location>
        <begin position="1852"/>
        <end position="1882"/>
    </location>
</feature>
<feature type="compositionally biased region" description="Basic and acidic residues" evidence="1">
    <location>
        <begin position="917"/>
        <end position="928"/>
    </location>
</feature>
<feature type="compositionally biased region" description="Basic and acidic residues" evidence="1">
    <location>
        <begin position="669"/>
        <end position="708"/>
    </location>
</feature>
<feature type="domain" description="PH" evidence="4">
    <location>
        <begin position="1711"/>
        <end position="1851"/>
    </location>
</feature>
<feature type="compositionally biased region" description="Basic and acidic residues" evidence="1">
    <location>
        <begin position="870"/>
        <end position="880"/>
    </location>
</feature>
<feature type="compositionally biased region" description="Basic and acidic residues" evidence="1">
    <location>
        <begin position="639"/>
        <end position="652"/>
    </location>
</feature>
<feature type="compositionally biased region" description="Basic and acidic residues" evidence="1">
    <location>
        <begin position="196"/>
        <end position="206"/>
    </location>
</feature>
<evidence type="ECO:0000259" key="4">
    <source>
        <dbReference type="Pfam" id="PF24345"/>
    </source>
</evidence>
<feature type="region of interest" description="Disordered" evidence="1">
    <location>
        <begin position="1431"/>
        <end position="1706"/>
    </location>
</feature>
<feature type="compositionally biased region" description="Acidic residues" evidence="1">
    <location>
        <begin position="1614"/>
        <end position="1626"/>
    </location>
</feature>
<protein>
    <submittedName>
        <fullName evidence="5">Uncharacterized protein</fullName>
    </submittedName>
</protein>
<feature type="compositionally biased region" description="Polar residues" evidence="1">
    <location>
        <begin position="37"/>
        <end position="46"/>
    </location>
</feature>
<feature type="region of interest" description="Disordered" evidence="1">
    <location>
        <begin position="1930"/>
        <end position="1968"/>
    </location>
</feature>
<feature type="compositionally biased region" description="Low complexity" evidence="1">
    <location>
        <begin position="134"/>
        <end position="146"/>
    </location>
</feature>
<reference evidence="5" key="1">
    <citation type="submission" date="2022-07" db="EMBL/GenBank/DDBJ databases">
        <title>Draft genome sequence of Zalerion maritima ATCC 34329, a (micro)plastics degrading marine fungus.</title>
        <authorList>
            <person name="Paco A."/>
            <person name="Goncalves M.F.M."/>
            <person name="Rocha-Santos T.A.P."/>
            <person name="Alves A."/>
        </authorList>
    </citation>
    <scope>NUCLEOTIDE SEQUENCE</scope>
    <source>
        <strain evidence="5">ATCC 34329</strain>
    </source>
</reference>
<feature type="compositionally biased region" description="Polar residues" evidence="1">
    <location>
        <begin position="1534"/>
        <end position="1556"/>
    </location>
</feature>
<dbReference type="Pfam" id="PF24340">
    <property type="entry name" value="DH_2"/>
    <property type="match status" value="1"/>
</dbReference>
<dbReference type="InterPro" id="IPR056223">
    <property type="entry name" value="PH_24"/>
</dbReference>
<feature type="region of interest" description="Disordered" evidence="1">
    <location>
        <begin position="1005"/>
        <end position="1080"/>
    </location>
</feature>
<proteinExistence type="predicted"/>
<feature type="compositionally biased region" description="Basic and acidic residues" evidence="1">
    <location>
        <begin position="482"/>
        <end position="500"/>
    </location>
</feature>
<feature type="compositionally biased region" description="Low complexity" evidence="1">
    <location>
        <begin position="812"/>
        <end position="825"/>
    </location>
</feature>
<feature type="compositionally biased region" description="Basic and acidic residues" evidence="1">
    <location>
        <begin position="736"/>
        <end position="754"/>
    </location>
</feature>
<feature type="compositionally biased region" description="Polar residues" evidence="1">
    <location>
        <begin position="834"/>
        <end position="846"/>
    </location>
</feature>
<evidence type="ECO:0000259" key="2">
    <source>
        <dbReference type="Pfam" id="PF24340"/>
    </source>
</evidence>
<feature type="compositionally biased region" description="Basic and acidic residues" evidence="1">
    <location>
        <begin position="541"/>
        <end position="556"/>
    </location>
</feature>
<feature type="compositionally biased region" description="Basic residues" evidence="1">
    <location>
        <begin position="530"/>
        <end position="540"/>
    </location>
</feature>
<comment type="caution">
    <text evidence="5">The sequence shown here is derived from an EMBL/GenBank/DDBJ whole genome shotgun (WGS) entry which is preliminary data.</text>
</comment>
<evidence type="ECO:0000313" key="6">
    <source>
        <dbReference type="Proteomes" id="UP001201980"/>
    </source>
</evidence>
<dbReference type="InterPro" id="IPR056222">
    <property type="entry name" value="PH_23"/>
</dbReference>
<feature type="domain" description="PH" evidence="3">
    <location>
        <begin position="1297"/>
        <end position="1436"/>
    </location>
</feature>
<organism evidence="5 6">
    <name type="scientific">Zalerion maritima</name>
    <dbReference type="NCBI Taxonomy" id="339359"/>
    <lineage>
        <taxon>Eukaryota</taxon>
        <taxon>Fungi</taxon>
        <taxon>Dikarya</taxon>
        <taxon>Ascomycota</taxon>
        <taxon>Pezizomycotina</taxon>
        <taxon>Sordariomycetes</taxon>
        <taxon>Lulworthiomycetidae</taxon>
        <taxon>Lulworthiales</taxon>
        <taxon>Lulworthiaceae</taxon>
        <taxon>Zalerion</taxon>
    </lineage>
</organism>
<dbReference type="InterPro" id="IPR056416">
    <property type="entry name" value="DH_2_fung"/>
</dbReference>
<feature type="compositionally biased region" description="Basic and acidic residues" evidence="1">
    <location>
        <begin position="412"/>
        <end position="442"/>
    </location>
</feature>
<feature type="compositionally biased region" description="Basic and acidic residues" evidence="1">
    <location>
        <begin position="359"/>
        <end position="369"/>
    </location>
</feature>
<feature type="region of interest" description="Disordered" evidence="1">
    <location>
        <begin position="129"/>
        <end position="267"/>
    </location>
</feature>
<feature type="compositionally biased region" description="Polar residues" evidence="1">
    <location>
        <begin position="1510"/>
        <end position="1522"/>
    </location>
</feature>
<feature type="compositionally biased region" description="Low complexity" evidence="1">
    <location>
        <begin position="1941"/>
        <end position="1955"/>
    </location>
</feature>
<accession>A0AAD5WU97</accession>
<dbReference type="Pfam" id="PF24345">
    <property type="entry name" value="PH_24"/>
    <property type="match status" value="1"/>
</dbReference>
<keyword evidence="6" id="KW-1185">Reference proteome</keyword>
<feature type="compositionally biased region" description="Basic and acidic residues" evidence="1">
    <location>
        <begin position="718"/>
        <end position="729"/>
    </location>
</feature>
<feature type="compositionally biased region" description="Basic and acidic residues" evidence="1">
    <location>
        <begin position="790"/>
        <end position="799"/>
    </location>
</feature>
<dbReference type="Pfam" id="PF24344">
    <property type="entry name" value="PH_23"/>
    <property type="match status" value="1"/>
</dbReference>
<feature type="compositionally biased region" description="Basic and acidic residues" evidence="1">
    <location>
        <begin position="452"/>
        <end position="471"/>
    </location>
</feature>
<feature type="compositionally biased region" description="Acidic residues" evidence="1">
    <location>
        <begin position="1557"/>
        <end position="1566"/>
    </location>
</feature>
<feature type="compositionally biased region" description="Low complexity" evidence="1">
    <location>
        <begin position="1672"/>
        <end position="1693"/>
    </location>
</feature>
<feature type="domain" description="DBL homology" evidence="2">
    <location>
        <begin position="1082"/>
        <end position="1283"/>
    </location>
</feature>
<feature type="compositionally biased region" description="Acidic residues" evidence="1">
    <location>
        <begin position="1635"/>
        <end position="1650"/>
    </location>
</feature>
<feature type="compositionally biased region" description="Low complexity" evidence="1">
    <location>
        <begin position="341"/>
        <end position="355"/>
    </location>
</feature>
<evidence type="ECO:0000259" key="3">
    <source>
        <dbReference type="Pfam" id="PF24344"/>
    </source>
</evidence>
<name>A0AAD5WU97_9PEZI</name>
<feature type="region of interest" description="Disordered" evidence="1">
    <location>
        <begin position="1"/>
        <end position="82"/>
    </location>
</feature>
<dbReference type="Proteomes" id="UP001201980">
    <property type="component" value="Unassembled WGS sequence"/>
</dbReference>
<feature type="compositionally biased region" description="Polar residues" evidence="1">
    <location>
        <begin position="1005"/>
        <end position="1026"/>
    </location>
</feature>
<feature type="compositionally biased region" description="Low complexity" evidence="1">
    <location>
        <begin position="1062"/>
        <end position="1079"/>
    </location>
</feature>
<gene>
    <name evidence="5" type="ORF">MKZ38_000698</name>
</gene>
<feature type="compositionally biased region" description="Basic residues" evidence="1">
    <location>
        <begin position="161"/>
        <end position="175"/>
    </location>
</feature>